<protein>
    <submittedName>
        <fullName evidence="2">Uncharacterized protein</fullName>
    </submittedName>
</protein>
<evidence type="ECO:0000313" key="1">
    <source>
        <dbReference type="Proteomes" id="UP000887579"/>
    </source>
</evidence>
<reference evidence="2" key="1">
    <citation type="submission" date="2022-11" db="UniProtKB">
        <authorList>
            <consortium name="WormBaseParasite"/>
        </authorList>
    </citation>
    <scope>IDENTIFICATION</scope>
</reference>
<organism evidence="1 2">
    <name type="scientific">Panagrolaimus sp. ES5</name>
    <dbReference type="NCBI Taxonomy" id="591445"/>
    <lineage>
        <taxon>Eukaryota</taxon>
        <taxon>Metazoa</taxon>
        <taxon>Ecdysozoa</taxon>
        <taxon>Nematoda</taxon>
        <taxon>Chromadorea</taxon>
        <taxon>Rhabditida</taxon>
        <taxon>Tylenchina</taxon>
        <taxon>Panagrolaimomorpha</taxon>
        <taxon>Panagrolaimoidea</taxon>
        <taxon>Panagrolaimidae</taxon>
        <taxon>Panagrolaimus</taxon>
    </lineage>
</organism>
<accession>A0AC34FMX5</accession>
<evidence type="ECO:0000313" key="2">
    <source>
        <dbReference type="WBParaSite" id="ES5_v2.g18718.t1"/>
    </source>
</evidence>
<dbReference type="Proteomes" id="UP000887579">
    <property type="component" value="Unplaced"/>
</dbReference>
<name>A0AC34FMX5_9BILA</name>
<sequence>MSDSELIIERLKIDLRLLDPEWQNNGNLREEIEKVVNAVDDSHDTVSQLHERLANERSRIRVDSNSSSSSEGIQNTTRDVHGALSKLQKMLQPLVFHLKKLPHYLEGVSGIPESSEF</sequence>
<proteinExistence type="predicted"/>
<dbReference type="WBParaSite" id="ES5_v2.g18718.t1">
    <property type="protein sequence ID" value="ES5_v2.g18718.t1"/>
    <property type="gene ID" value="ES5_v2.g18718"/>
</dbReference>